<feature type="signal peptide" evidence="9">
    <location>
        <begin position="1"/>
        <end position="21"/>
    </location>
</feature>
<dbReference type="Pfam" id="PF07715">
    <property type="entry name" value="Plug"/>
    <property type="match status" value="1"/>
</dbReference>
<evidence type="ECO:0000256" key="6">
    <source>
        <dbReference type="ARBA" id="ARBA00023136"/>
    </source>
</evidence>
<protein>
    <submittedName>
        <fullName evidence="11">Vitamin B12 transporter</fullName>
    </submittedName>
</protein>
<dbReference type="InterPro" id="IPR037066">
    <property type="entry name" value="Plug_dom_sf"/>
</dbReference>
<dbReference type="SUPFAM" id="SSF56935">
    <property type="entry name" value="Porins"/>
    <property type="match status" value="1"/>
</dbReference>
<keyword evidence="3 8" id="KW-1134">Transmembrane beta strand</keyword>
<gene>
    <name evidence="11" type="ORF">SAMN05660918_0698</name>
</gene>
<dbReference type="GO" id="GO:0044718">
    <property type="term" value="P:siderophore transmembrane transport"/>
    <property type="evidence" value="ECO:0007669"/>
    <property type="project" value="TreeGrafter"/>
</dbReference>
<feature type="domain" description="TonB-dependent receptor plug" evidence="10">
    <location>
        <begin position="44"/>
        <end position="153"/>
    </location>
</feature>
<dbReference type="InterPro" id="IPR036942">
    <property type="entry name" value="Beta-barrel_TonB_sf"/>
</dbReference>
<evidence type="ECO:0000256" key="9">
    <source>
        <dbReference type="SAM" id="SignalP"/>
    </source>
</evidence>
<sequence length="638" mass="70684">MKTNFIKLAAFFTLVTSFAIAQEQDSTKTIEEVVITDTKFAHSKAKSGRSIEKITQKDLEQRKGQSVATVLSQLSGFEVVGNQGSAGKNLDLFIRGGNTTQVLILIDGNPVVDASSISTTYDLRLLPVDQVESIEILKGASTVLYGPNGASAVINITLKKAAKNKVAGTAYINVGTQNTTEDHKLYGKESNQGFSFNGSNGKVSFLTSLNSTEVKGLSEAAGVNFEDDIFSRLNLNQQFGVKVNGKLNLDFFANYDKLKSTFDDGAFADNDFNSLSSEQFRAGFTPTYKYKKGEFKINSSFGLLERDYTNFDTWNGISNSFYKSRNVNVDAFNKYNVLSSLYLVTGVQFQFFDMNQFTPYGDILGNVAKYNVVDPYLTAVYETKFGLNINTGIRYHKHSVYDDYLIWNFNPSFNINKIGLKIFSSIGGAVVSPSLYQVYSPYGNSALTPQENSTSEIGFEKSFLNKKIILGGAAFYREQNNSIVFGSLSTPPYGQYQNIEGINKSKGFEANLSIKPIEKVTVSGNYTFIENDELIARFVAKHRANANLAVDITKNISWSAQYQYINQRNVAYFDNSTFATVATQVPSYKLVHTNLSINVSSNLSLFAAVQNVFNEEFVETVGFTSRGRNYKLGLNLKF</sequence>
<dbReference type="InterPro" id="IPR039426">
    <property type="entry name" value="TonB-dep_rcpt-like"/>
</dbReference>
<accession>A0A1H6R2N5</accession>
<dbReference type="PROSITE" id="PS52016">
    <property type="entry name" value="TONB_DEPENDENT_REC_3"/>
    <property type="match status" value="1"/>
</dbReference>
<dbReference type="GO" id="GO:0009279">
    <property type="term" value="C:cell outer membrane"/>
    <property type="evidence" value="ECO:0007669"/>
    <property type="project" value="UniProtKB-SubCell"/>
</dbReference>
<evidence type="ECO:0000256" key="4">
    <source>
        <dbReference type="ARBA" id="ARBA00022692"/>
    </source>
</evidence>
<evidence type="ECO:0000256" key="1">
    <source>
        <dbReference type="ARBA" id="ARBA00004571"/>
    </source>
</evidence>
<keyword evidence="12" id="KW-1185">Reference proteome</keyword>
<dbReference type="OrthoDB" id="9758472at2"/>
<keyword evidence="7 8" id="KW-0998">Cell outer membrane</keyword>
<evidence type="ECO:0000256" key="3">
    <source>
        <dbReference type="ARBA" id="ARBA00022452"/>
    </source>
</evidence>
<feature type="chain" id="PRO_5011564896" evidence="9">
    <location>
        <begin position="22"/>
        <end position="638"/>
    </location>
</feature>
<proteinExistence type="inferred from homology"/>
<keyword evidence="2 8" id="KW-0813">Transport</keyword>
<keyword evidence="5 9" id="KW-0732">Signal</keyword>
<evidence type="ECO:0000256" key="2">
    <source>
        <dbReference type="ARBA" id="ARBA00022448"/>
    </source>
</evidence>
<evidence type="ECO:0000256" key="5">
    <source>
        <dbReference type="ARBA" id="ARBA00022729"/>
    </source>
</evidence>
<organism evidence="11 12">
    <name type="scientific">Flavobacterium terrigena</name>
    <dbReference type="NCBI Taxonomy" id="402734"/>
    <lineage>
        <taxon>Bacteria</taxon>
        <taxon>Pseudomonadati</taxon>
        <taxon>Bacteroidota</taxon>
        <taxon>Flavobacteriia</taxon>
        <taxon>Flavobacteriales</taxon>
        <taxon>Flavobacteriaceae</taxon>
        <taxon>Flavobacterium</taxon>
    </lineage>
</organism>
<dbReference type="Gene3D" id="2.170.130.10">
    <property type="entry name" value="TonB-dependent receptor, plug domain"/>
    <property type="match status" value="1"/>
</dbReference>
<dbReference type="EMBL" id="FNYA01000001">
    <property type="protein sequence ID" value="SEI46050.1"/>
    <property type="molecule type" value="Genomic_DNA"/>
</dbReference>
<comment type="similarity">
    <text evidence="8">Belongs to the TonB-dependent receptor family.</text>
</comment>
<evidence type="ECO:0000313" key="12">
    <source>
        <dbReference type="Proteomes" id="UP000199702"/>
    </source>
</evidence>
<dbReference type="STRING" id="402734.SAMN05660918_0698"/>
<dbReference type="RefSeq" id="WP_091307989.1">
    <property type="nucleotide sequence ID" value="NZ_CBCSJU010000001.1"/>
</dbReference>
<dbReference type="PANTHER" id="PTHR30069:SF29">
    <property type="entry name" value="HEMOGLOBIN AND HEMOGLOBIN-HAPTOGLOBIN-BINDING PROTEIN 1-RELATED"/>
    <property type="match status" value="1"/>
</dbReference>
<keyword evidence="4 8" id="KW-0812">Transmembrane</keyword>
<evidence type="ECO:0000259" key="10">
    <source>
        <dbReference type="Pfam" id="PF07715"/>
    </source>
</evidence>
<evidence type="ECO:0000256" key="8">
    <source>
        <dbReference type="PROSITE-ProRule" id="PRU01360"/>
    </source>
</evidence>
<name>A0A1H6R2N5_9FLAO</name>
<evidence type="ECO:0000313" key="11">
    <source>
        <dbReference type="EMBL" id="SEI46050.1"/>
    </source>
</evidence>
<dbReference type="InterPro" id="IPR012910">
    <property type="entry name" value="Plug_dom"/>
</dbReference>
<dbReference type="GO" id="GO:0015344">
    <property type="term" value="F:siderophore uptake transmembrane transporter activity"/>
    <property type="evidence" value="ECO:0007669"/>
    <property type="project" value="TreeGrafter"/>
</dbReference>
<dbReference type="AlphaFoldDB" id="A0A1H6R2N5"/>
<dbReference type="Proteomes" id="UP000199702">
    <property type="component" value="Unassembled WGS sequence"/>
</dbReference>
<dbReference type="PANTHER" id="PTHR30069">
    <property type="entry name" value="TONB-DEPENDENT OUTER MEMBRANE RECEPTOR"/>
    <property type="match status" value="1"/>
</dbReference>
<reference evidence="12" key="1">
    <citation type="submission" date="2016-10" db="EMBL/GenBank/DDBJ databases">
        <authorList>
            <person name="Varghese N."/>
            <person name="Submissions S."/>
        </authorList>
    </citation>
    <scope>NUCLEOTIDE SEQUENCE [LARGE SCALE GENOMIC DNA]</scope>
    <source>
        <strain evidence="12">DSM 17934</strain>
    </source>
</reference>
<comment type="subcellular location">
    <subcellularLocation>
        <location evidence="1 8">Cell outer membrane</location>
        <topology evidence="1 8">Multi-pass membrane protein</topology>
    </subcellularLocation>
</comment>
<evidence type="ECO:0000256" key="7">
    <source>
        <dbReference type="ARBA" id="ARBA00023237"/>
    </source>
</evidence>
<keyword evidence="6 8" id="KW-0472">Membrane</keyword>
<dbReference type="Gene3D" id="2.40.170.20">
    <property type="entry name" value="TonB-dependent receptor, beta-barrel domain"/>
    <property type="match status" value="1"/>
</dbReference>